<sequence>MIISLAQLRQQFSSAPLSSPEFQDGDPRKLQPLSLEQQKKRAKELLRGLRRTDPEAISRHRLHLPEVTLSADATPRLCDAQQIVARENGFCKWSELHAHCEYVRIAFKSVAEGSPSALDGDVRTLHIRCGHDIMHKLAVAGFTGDFLAFADPYVQGPVPHTDSLQEFIRIRARFLRPWFESPEAALERLTQDYAALEMATDYPRVMLWFEHDSYDQLILAKLFHFFQHAAQRPQQLRLICVSRFPGVKRFNGIGQLPAEAMRVLWNQFSNAGPAQLSLGKQAWDAITAPTPAPLRDLIATQTPAIPVMAKALARHLEELPSTRNGLSLTEHLTLKTLTEEGAMNASRLFTRYTNYHEPLPFLGDLQYWKILSGLADAERAAIVIDRKGSKPVEWMVSVTQLGRELLTGTADWLALNRIDRWVGGMHIDSRTSPVWRFDSK</sequence>
<name>A0A418WYP7_9BURK</name>
<proteinExistence type="predicted"/>
<dbReference type="RefSeq" id="WP_119737040.1">
    <property type="nucleotide sequence ID" value="NZ_QYUN01000002.1"/>
</dbReference>
<protein>
    <submittedName>
        <fullName evidence="2">DUF1835 domain-containing protein</fullName>
    </submittedName>
</protein>
<dbReference type="OrthoDB" id="127805at2"/>
<accession>A0A418WYP7</accession>
<dbReference type="EMBL" id="QYUN01000002">
    <property type="protein sequence ID" value="RJG05388.1"/>
    <property type="molecule type" value="Genomic_DNA"/>
</dbReference>
<organism evidence="2 3">
    <name type="scientific">Noviherbaspirillum cavernae</name>
    <dbReference type="NCBI Taxonomy" id="2320862"/>
    <lineage>
        <taxon>Bacteria</taxon>
        <taxon>Pseudomonadati</taxon>
        <taxon>Pseudomonadota</taxon>
        <taxon>Betaproteobacteria</taxon>
        <taxon>Burkholderiales</taxon>
        <taxon>Oxalobacteraceae</taxon>
        <taxon>Noviherbaspirillum</taxon>
    </lineage>
</organism>
<evidence type="ECO:0000259" key="1">
    <source>
        <dbReference type="Pfam" id="PF08874"/>
    </source>
</evidence>
<evidence type="ECO:0000313" key="3">
    <source>
        <dbReference type="Proteomes" id="UP000285190"/>
    </source>
</evidence>
<keyword evidence="3" id="KW-1185">Reference proteome</keyword>
<dbReference type="Pfam" id="PF08874">
    <property type="entry name" value="DUF1835"/>
    <property type="match status" value="1"/>
</dbReference>
<dbReference type="InterPro" id="IPR014973">
    <property type="entry name" value="DUF1835"/>
</dbReference>
<feature type="domain" description="DUF1835" evidence="1">
    <location>
        <begin position="125"/>
        <end position="232"/>
    </location>
</feature>
<dbReference type="Proteomes" id="UP000285190">
    <property type="component" value="Unassembled WGS sequence"/>
</dbReference>
<evidence type="ECO:0000313" key="2">
    <source>
        <dbReference type="EMBL" id="RJG05388.1"/>
    </source>
</evidence>
<dbReference type="AlphaFoldDB" id="A0A418WYP7"/>
<reference evidence="2 3" key="1">
    <citation type="submission" date="2018-09" db="EMBL/GenBank/DDBJ databases">
        <authorList>
            <person name="Zhu H."/>
        </authorList>
    </citation>
    <scope>NUCLEOTIDE SEQUENCE [LARGE SCALE GENOMIC DNA]</scope>
    <source>
        <strain evidence="2 3">K2R10-39</strain>
    </source>
</reference>
<gene>
    <name evidence="2" type="ORF">D3870_04550</name>
</gene>
<comment type="caution">
    <text evidence="2">The sequence shown here is derived from an EMBL/GenBank/DDBJ whole genome shotgun (WGS) entry which is preliminary data.</text>
</comment>